<proteinExistence type="inferred from homology"/>
<dbReference type="InterPro" id="IPR001901">
    <property type="entry name" value="Translocase_SecE/Sec61-g"/>
</dbReference>
<dbReference type="EMBL" id="ADNS01000015">
    <property type="protein sequence ID" value="EFG81060.1"/>
    <property type="molecule type" value="Genomic_DNA"/>
</dbReference>
<comment type="similarity">
    <text evidence="9">Belongs to the SecE/SEC61-gamma family.</text>
</comment>
<keyword evidence="5 9" id="KW-0653">Protein transport</keyword>
<comment type="function">
    <text evidence="9">Essential subunit of the Sec protein translocation channel SecYEG. Clamps together the 2 halves of SecY. May contact the channel plug during translocation.</text>
</comment>
<protein>
    <recommendedName>
        <fullName evidence="9">Protein translocase subunit SecE</fullName>
    </recommendedName>
</protein>
<keyword evidence="8 9" id="KW-0472">Membrane</keyword>
<feature type="transmembrane region" description="Helical" evidence="9">
    <location>
        <begin position="81"/>
        <end position="102"/>
    </location>
</feature>
<dbReference type="PRINTS" id="PR01650">
    <property type="entry name" value="SECETRNLCASE"/>
</dbReference>
<reference evidence="11 12" key="1">
    <citation type="submission" date="2010-04" db="EMBL/GenBank/DDBJ databases">
        <authorList>
            <person name="Weinstock G."/>
            <person name="Sodergren E."/>
            <person name="Clifton S."/>
            <person name="Fulton L."/>
            <person name="Fulton B."/>
            <person name="Courtney L."/>
            <person name="Fronick C."/>
            <person name="Harrison M."/>
            <person name="Strong C."/>
            <person name="Farmer C."/>
            <person name="Delahaunty K."/>
            <person name="Markovic C."/>
            <person name="Hall O."/>
            <person name="Minx P."/>
            <person name="Tomlinson C."/>
            <person name="Mitreva M."/>
            <person name="Hou S."/>
            <person name="Wollam A."/>
            <person name="Pepin K.H."/>
            <person name="Johnson M."/>
            <person name="Bhonagiri V."/>
            <person name="Zhang X."/>
            <person name="Suruliraj S."/>
            <person name="Warren W."/>
            <person name="Chinwalla A."/>
            <person name="Mardis E.R."/>
            <person name="Wilson R.K."/>
        </authorList>
    </citation>
    <scope>NUCLEOTIDE SEQUENCE [LARGE SCALE GENOMIC DNA]</scope>
    <source>
        <strain evidence="11 12">DSM 20306</strain>
    </source>
</reference>
<evidence type="ECO:0000313" key="12">
    <source>
        <dbReference type="Proteomes" id="UP000006015"/>
    </source>
</evidence>
<keyword evidence="7 9" id="KW-0811">Translocation</keyword>
<comment type="subunit">
    <text evidence="9">Component of the Sec protein translocase complex. Heterotrimer consisting of SecY, SecE and SecG subunits. The heterotrimers can form oligomers, although 1 heterotrimer is thought to be able to translocate proteins. Interacts with the ribosome. Interacts with SecDF, and other proteins may be involved. Interacts with SecA.</text>
</comment>
<comment type="caution">
    <text evidence="11">The sequence shown here is derived from an EMBL/GenBank/DDBJ whole genome shotgun (WGS) entry which is preliminary data.</text>
</comment>
<dbReference type="Proteomes" id="UP000006015">
    <property type="component" value="Unassembled WGS sequence"/>
</dbReference>
<dbReference type="NCBIfam" id="TIGR00964">
    <property type="entry name" value="secE_bact"/>
    <property type="match status" value="1"/>
</dbReference>
<evidence type="ECO:0000256" key="2">
    <source>
        <dbReference type="ARBA" id="ARBA00022448"/>
    </source>
</evidence>
<dbReference type="Pfam" id="PF00584">
    <property type="entry name" value="SecE"/>
    <property type="match status" value="1"/>
</dbReference>
<sequence length="116" mass="12709">MYVFFLRSILTVTDNSGAQRPTGKRQRSGAAETSTDAYQNKRVVRVESGEGDGKPGGGAVTFVPEVVSEIKKVVWPTAKEMVQYTLVVFAFLIILTALVWGVDTLTGMGIEWLLVR</sequence>
<evidence type="ECO:0000256" key="10">
    <source>
        <dbReference type="SAM" id="MobiDB-lite"/>
    </source>
</evidence>
<evidence type="ECO:0000256" key="7">
    <source>
        <dbReference type="ARBA" id="ARBA00023010"/>
    </source>
</evidence>
<keyword evidence="2 9" id="KW-0813">Transport</keyword>
<keyword evidence="4 9" id="KW-0812">Transmembrane</keyword>
<keyword evidence="12" id="KW-1185">Reference proteome</keyword>
<organism evidence="11 12">
    <name type="scientific">Corynebacterium ammoniagenes DSM 20306</name>
    <dbReference type="NCBI Taxonomy" id="649754"/>
    <lineage>
        <taxon>Bacteria</taxon>
        <taxon>Bacillati</taxon>
        <taxon>Actinomycetota</taxon>
        <taxon>Actinomycetes</taxon>
        <taxon>Mycobacteriales</taxon>
        <taxon>Corynebacteriaceae</taxon>
        <taxon>Corynebacterium</taxon>
    </lineage>
</organism>
<dbReference type="InterPro" id="IPR005807">
    <property type="entry name" value="SecE_bac"/>
</dbReference>
<gene>
    <name evidence="9 11" type="primary">secE</name>
    <name evidence="11" type="ORF">HMPREF0281_01704</name>
</gene>
<dbReference type="PANTHER" id="PTHR33910">
    <property type="entry name" value="PROTEIN TRANSLOCASE SUBUNIT SECE"/>
    <property type="match status" value="1"/>
</dbReference>
<evidence type="ECO:0000256" key="5">
    <source>
        <dbReference type="ARBA" id="ARBA00022927"/>
    </source>
</evidence>
<evidence type="ECO:0000256" key="8">
    <source>
        <dbReference type="ARBA" id="ARBA00023136"/>
    </source>
</evidence>
<evidence type="ECO:0000256" key="9">
    <source>
        <dbReference type="HAMAP-Rule" id="MF_00422"/>
    </source>
</evidence>
<keyword evidence="3 9" id="KW-1003">Cell membrane</keyword>
<evidence type="ECO:0000256" key="1">
    <source>
        <dbReference type="ARBA" id="ARBA00004370"/>
    </source>
</evidence>
<feature type="region of interest" description="Disordered" evidence="10">
    <location>
        <begin position="15"/>
        <end position="36"/>
    </location>
</feature>
<dbReference type="Gene3D" id="1.20.5.1030">
    <property type="entry name" value="Preprotein translocase secy subunit"/>
    <property type="match status" value="1"/>
</dbReference>
<dbReference type="InterPro" id="IPR038379">
    <property type="entry name" value="SecE_sf"/>
</dbReference>
<dbReference type="NCBIfam" id="NF005783">
    <property type="entry name" value="PRK07597.9-4"/>
    <property type="match status" value="1"/>
</dbReference>
<evidence type="ECO:0000313" key="11">
    <source>
        <dbReference type="EMBL" id="EFG81060.1"/>
    </source>
</evidence>
<accession>A0ABP2IHN7</accession>
<dbReference type="HAMAP" id="MF_00422">
    <property type="entry name" value="SecE"/>
    <property type="match status" value="1"/>
</dbReference>
<name>A0ABP2IHN7_CORAM</name>
<keyword evidence="6 9" id="KW-1133">Transmembrane helix</keyword>
<evidence type="ECO:0000256" key="3">
    <source>
        <dbReference type="ARBA" id="ARBA00022475"/>
    </source>
</evidence>
<dbReference type="PANTHER" id="PTHR33910:SF1">
    <property type="entry name" value="PROTEIN TRANSLOCASE SUBUNIT SECE"/>
    <property type="match status" value="1"/>
</dbReference>
<evidence type="ECO:0000256" key="6">
    <source>
        <dbReference type="ARBA" id="ARBA00022989"/>
    </source>
</evidence>
<comment type="subcellular location">
    <subcellularLocation>
        <location evidence="9">Cell membrane</location>
        <topology evidence="9">Single-pass membrane protein</topology>
    </subcellularLocation>
    <subcellularLocation>
        <location evidence="1">Membrane</location>
    </subcellularLocation>
</comment>
<evidence type="ECO:0000256" key="4">
    <source>
        <dbReference type="ARBA" id="ARBA00022692"/>
    </source>
</evidence>